<evidence type="ECO:0000313" key="3">
    <source>
        <dbReference type="Proteomes" id="UP000643610"/>
    </source>
</evidence>
<gene>
    <name evidence="2" type="ORF">H8K33_07935</name>
</gene>
<protein>
    <recommendedName>
        <fullName evidence="1">Iminophenyl-pyruvate dimer synthase domain-containing protein</fullName>
    </recommendedName>
</protein>
<comment type="caution">
    <text evidence="2">The sequence shown here is derived from an EMBL/GenBank/DDBJ whole genome shotgun (WGS) entry which is preliminary data.</text>
</comment>
<dbReference type="InterPro" id="IPR012347">
    <property type="entry name" value="Ferritin-like"/>
</dbReference>
<keyword evidence="3" id="KW-1185">Reference proteome</keyword>
<evidence type="ECO:0000313" key="2">
    <source>
        <dbReference type="EMBL" id="MBC3831435.1"/>
    </source>
</evidence>
<dbReference type="EMBL" id="JACOFU010000002">
    <property type="protein sequence ID" value="MBC3831435.1"/>
    <property type="molecule type" value="Genomic_DNA"/>
</dbReference>
<evidence type="ECO:0000259" key="1">
    <source>
        <dbReference type="Pfam" id="PF12902"/>
    </source>
</evidence>
<reference evidence="2 3" key="1">
    <citation type="submission" date="2020-08" db="EMBL/GenBank/DDBJ databases">
        <title>Novel species isolated from subtropical streams in China.</title>
        <authorList>
            <person name="Lu H."/>
        </authorList>
    </citation>
    <scope>NUCLEOTIDE SEQUENCE [LARGE SCALE GENOMIC DNA]</scope>
    <source>
        <strain evidence="2 3">KCTC 52442</strain>
    </source>
</reference>
<accession>A0ABR6XPJ7</accession>
<organism evidence="2 3">
    <name type="scientific">Undibacterium amnicola</name>
    <dbReference type="NCBI Taxonomy" id="1834038"/>
    <lineage>
        <taxon>Bacteria</taxon>
        <taxon>Pseudomonadati</taxon>
        <taxon>Pseudomonadota</taxon>
        <taxon>Betaproteobacteria</taxon>
        <taxon>Burkholderiales</taxon>
        <taxon>Oxalobacteraceae</taxon>
        <taxon>Undibacterium</taxon>
    </lineage>
</organism>
<name>A0ABR6XPJ7_9BURK</name>
<dbReference type="PANTHER" id="PTHR34400">
    <property type="match status" value="1"/>
</dbReference>
<dbReference type="InterPro" id="IPR026820">
    <property type="entry name" value="VioB/RebD_dom"/>
</dbReference>
<proteinExistence type="predicted"/>
<feature type="domain" description="Iminophenyl-pyruvate dimer synthase" evidence="1">
    <location>
        <begin position="29"/>
        <end position="318"/>
    </location>
</feature>
<dbReference type="Pfam" id="PF12902">
    <property type="entry name" value="Ferritin-like"/>
    <property type="match status" value="1"/>
</dbReference>
<dbReference type="Proteomes" id="UP000643610">
    <property type="component" value="Unassembled WGS sequence"/>
</dbReference>
<dbReference type="PANTHER" id="PTHR34400:SF4">
    <property type="entry name" value="MEMBRANE PROTEIN"/>
    <property type="match status" value="1"/>
</dbReference>
<dbReference type="Gene3D" id="1.20.1260.10">
    <property type="match status" value="1"/>
</dbReference>
<sequence>MQKGSTMSSKPTHNAQQFPADRSALHQLLQLAVEVELFTIPLYMSSLYSIRGMYPSSSTSQNLWPGIKPNPNVSSPNQYAYNAIFSVYIQEMLHLQLASNLCTAVGFTPKFPALDYTSFGSSIPCIGDLKTVKGYEDVQVKLGPLDRNQIKLFLAIEMPDWEANNDGHLRPATPFPTDAGGKPVMPAAFGSIGHLYHCIEQYFDIMYDDKMSLWEKLFTPNSVQVDMFNFKSASAQHPTREYPLFPVTIPSDATAKQARKTAQEMITAILDQGEGAQANSEVPNRFVPAEKRMEKDETKSNAIVRAQWDKQSHYDRFALVASWLDMIETWPNWLATRPANAAWTADDLLLEPQEATPAELAAAQARADAMNNPATAAEIDNALSHSYCNLLSAIESSWSNAKISFPAAAMQALSTRVATVWATGGAPSFTPVTPNVIGSNAHACQGLDPNSPGANSCANAVIHTCAGSNSCANQGGCGYPPAESLPDFNSAAGNGGCGAPIPDAQIFHGTNPPVSVDGNQISATNGQSVYDTAWQVFQARFASNPAVKNAQKPVPNNLRIVLPPS</sequence>